<name>E6QRZ5_9ZZZZ</name>
<dbReference type="GO" id="GO:0006261">
    <property type="term" value="P:DNA-templated DNA replication"/>
    <property type="evidence" value="ECO:0007669"/>
    <property type="project" value="TreeGrafter"/>
</dbReference>
<dbReference type="SUPFAM" id="SSF52540">
    <property type="entry name" value="P-loop containing nucleoside triphosphate hydrolases"/>
    <property type="match status" value="1"/>
</dbReference>
<accession>E6QRZ5</accession>
<evidence type="ECO:0000256" key="4">
    <source>
        <dbReference type="ARBA" id="ARBA00022695"/>
    </source>
</evidence>
<dbReference type="GO" id="GO:0009360">
    <property type="term" value="C:DNA polymerase III complex"/>
    <property type="evidence" value="ECO:0007669"/>
    <property type="project" value="InterPro"/>
</dbReference>
<dbReference type="GO" id="GO:0008408">
    <property type="term" value="F:3'-5' exonuclease activity"/>
    <property type="evidence" value="ECO:0007669"/>
    <property type="project" value="InterPro"/>
</dbReference>
<dbReference type="InterPro" id="IPR015199">
    <property type="entry name" value="DNA_pol_III_delta_C"/>
</dbReference>
<comment type="catalytic activity">
    <reaction evidence="7">
        <text>DNA(n) + a 2'-deoxyribonucleoside 5'-triphosphate = DNA(n+1) + diphosphate</text>
        <dbReference type="Rhea" id="RHEA:22508"/>
        <dbReference type="Rhea" id="RHEA-COMP:17339"/>
        <dbReference type="Rhea" id="RHEA-COMP:17340"/>
        <dbReference type="ChEBI" id="CHEBI:33019"/>
        <dbReference type="ChEBI" id="CHEBI:61560"/>
        <dbReference type="ChEBI" id="CHEBI:173112"/>
        <dbReference type="EC" id="2.7.7.7"/>
    </reaction>
</comment>
<evidence type="ECO:0000256" key="1">
    <source>
        <dbReference type="ARBA" id="ARBA00012417"/>
    </source>
</evidence>
<comment type="caution">
    <text evidence="9">The sequence shown here is derived from an EMBL/GenBank/DDBJ whole genome shotgun (WGS) entry which is preliminary data.</text>
</comment>
<dbReference type="PANTHER" id="PTHR11669">
    <property type="entry name" value="REPLICATION FACTOR C / DNA POLYMERASE III GAMMA-TAU SUBUNIT"/>
    <property type="match status" value="1"/>
</dbReference>
<feature type="domain" description="DNA polymerase III delta subunit C-terminal" evidence="8">
    <location>
        <begin position="222"/>
        <end position="332"/>
    </location>
</feature>
<keyword evidence="4 9" id="KW-0548">Nucleotidyltransferase</keyword>
<evidence type="ECO:0000256" key="7">
    <source>
        <dbReference type="ARBA" id="ARBA00049244"/>
    </source>
</evidence>
<gene>
    <name evidence="9" type="primary">holB</name>
    <name evidence="9" type="ORF">CARN7_0773</name>
</gene>
<dbReference type="AlphaFoldDB" id="E6QRZ5"/>
<proteinExistence type="predicted"/>
<evidence type="ECO:0000259" key="8">
    <source>
        <dbReference type="Pfam" id="PF09115"/>
    </source>
</evidence>
<dbReference type="PANTHER" id="PTHR11669:SF8">
    <property type="entry name" value="DNA POLYMERASE III SUBUNIT DELTA"/>
    <property type="match status" value="1"/>
</dbReference>
<dbReference type="EC" id="2.7.7.7" evidence="1"/>
<keyword evidence="6" id="KW-0239">DNA-directed DNA polymerase</keyword>
<dbReference type="InterPro" id="IPR027417">
    <property type="entry name" value="P-loop_NTPase"/>
</dbReference>
<keyword evidence="5" id="KW-0235">DNA replication</keyword>
<evidence type="ECO:0000256" key="6">
    <source>
        <dbReference type="ARBA" id="ARBA00022932"/>
    </source>
</evidence>
<evidence type="ECO:0000256" key="5">
    <source>
        <dbReference type="ARBA" id="ARBA00022705"/>
    </source>
</evidence>
<dbReference type="GO" id="GO:0003887">
    <property type="term" value="F:DNA-directed DNA polymerase activity"/>
    <property type="evidence" value="ECO:0007669"/>
    <property type="project" value="UniProtKB-KW"/>
</dbReference>
<dbReference type="NCBIfam" id="TIGR00678">
    <property type="entry name" value="holB"/>
    <property type="match status" value="1"/>
</dbReference>
<dbReference type="Pfam" id="PF09115">
    <property type="entry name" value="DNApol3-delta_C"/>
    <property type="match status" value="1"/>
</dbReference>
<evidence type="ECO:0000313" key="9">
    <source>
        <dbReference type="EMBL" id="CBI10017.1"/>
    </source>
</evidence>
<dbReference type="Pfam" id="PF13177">
    <property type="entry name" value="DNA_pol3_delta2"/>
    <property type="match status" value="1"/>
</dbReference>
<evidence type="ECO:0000256" key="2">
    <source>
        <dbReference type="ARBA" id="ARBA00014363"/>
    </source>
</evidence>
<dbReference type="GO" id="GO:0003677">
    <property type="term" value="F:DNA binding"/>
    <property type="evidence" value="ECO:0007669"/>
    <property type="project" value="InterPro"/>
</dbReference>
<dbReference type="EMBL" id="CABR01000064">
    <property type="protein sequence ID" value="CBI10017.1"/>
    <property type="molecule type" value="Genomic_DNA"/>
</dbReference>
<sequence>MNERPIDMHAYPWQADLAETLHGLRPHLPHALLLHGPKGLGKRALAKAFIQSLLCERREGVACGVCAACHWMSAGNHPDFLAVETDQATNESGENASDSRNQTGISIAQVREACDFLHIGAHRAGLRIVMINPAEGMNLAAANALLKTLEEPPPGALLVLLSHQPAKLPATIRSRCQALRLPLPDTAVASQWLQAQGVIDAGLCLNLAGGAPLLALEMADSNLLENRRELLADLSQPGDAAVATAARYARWDNAAYLRWLIYLQQWVHDLLNVQLTGGISYHTDYAEVLKGLSHRTSVHRLMQFQQKLLGARRAVGHPLNLQLVLEDILIDYHHLF</sequence>
<keyword evidence="3 9" id="KW-0808">Transferase</keyword>
<reference evidence="9" key="1">
    <citation type="submission" date="2009-10" db="EMBL/GenBank/DDBJ databases">
        <title>Diversity of trophic interactions inside an arsenic-rich microbial ecosystem.</title>
        <authorList>
            <person name="Bertin P.N."/>
            <person name="Heinrich-Salmeron A."/>
            <person name="Pelletier E."/>
            <person name="Goulhen-Chollet F."/>
            <person name="Arsene-Ploetze F."/>
            <person name="Gallien S."/>
            <person name="Calteau A."/>
            <person name="Vallenet D."/>
            <person name="Casiot C."/>
            <person name="Chane-Woon-Ming B."/>
            <person name="Giloteaux L."/>
            <person name="Barakat M."/>
            <person name="Bonnefoy V."/>
            <person name="Bruneel O."/>
            <person name="Chandler M."/>
            <person name="Cleiss J."/>
            <person name="Duran R."/>
            <person name="Elbaz-Poulichet F."/>
            <person name="Fonknechten N."/>
            <person name="Lauga B."/>
            <person name="Mornico D."/>
            <person name="Ortet P."/>
            <person name="Schaeffer C."/>
            <person name="Siguier P."/>
            <person name="Alexander Thil Smith A."/>
            <person name="Van Dorsselaer A."/>
            <person name="Weissenbach J."/>
            <person name="Medigue C."/>
            <person name="Le Paslier D."/>
        </authorList>
    </citation>
    <scope>NUCLEOTIDE SEQUENCE</scope>
</reference>
<evidence type="ECO:0000256" key="3">
    <source>
        <dbReference type="ARBA" id="ARBA00022679"/>
    </source>
</evidence>
<dbReference type="InterPro" id="IPR004622">
    <property type="entry name" value="DNA_pol_HolB"/>
</dbReference>
<protein>
    <recommendedName>
        <fullName evidence="2">DNA polymerase III subunit delta'</fullName>
        <ecNumber evidence="1">2.7.7.7</ecNumber>
    </recommendedName>
</protein>
<organism evidence="9">
    <name type="scientific">mine drainage metagenome</name>
    <dbReference type="NCBI Taxonomy" id="410659"/>
    <lineage>
        <taxon>unclassified sequences</taxon>
        <taxon>metagenomes</taxon>
        <taxon>ecological metagenomes</taxon>
    </lineage>
</organism>
<dbReference type="Gene3D" id="3.40.50.300">
    <property type="entry name" value="P-loop containing nucleotide triphosphate hydrolases"/>
    <property type="match status" value="1"/>
</dbReference>
<dbReference type="InterPro" id="IPR050238">
    <property type="entry name" value="DNA_Rep/Repair_Clamp_Loader"/>
</dbReference>